<keyword evidence="1" id="KW-0547">Nucleotide-binding</keyword>
<keyword evidence="2" id="KW-0436">Ligase</keyword>
<dbReference type="InterPro" id="IPR002698">
    <property type="entry name" value="FTHF_cligase"/>
</dbReference>
<gene>
    <name evidence="2" type="ORF">ACFSQ0_09715</name>
</gene>
<dbReference type="EC" id="6.3.3.2" evidence="1"/>
<sequence>MTNKNQIRKVYKKKRQALTKELLEEMSLAIANKAAQLPIWDFSFYHIFLPIAKQNEVNTEFMLHLLQGKDKNIVLAKSDFKNFTLQHFLLTDTTKIKVNAYGIPEPVDGIAIHPQQIEVVFMPLLAFDLNGNRIGYGKGFYDRFLNECQANTIKIGLSFFEAEEKINADGFDVPLDYCITPGKTYRFKH</sequence>
<reference evidence="3" key="1">
    <citation type="journal article" date="2019" name="Int. J. Syst. Evol. Microbiol.">
        <title>The Global Catalogue of Microorganisms (GCM) 10K type strain sequencing project: providing services to taxonomists for standard genome sequencing and annotation.</title>
        <authorList>
            <consortium name="The Broad Institute Genomics Platform"/>
            <consortium name="The Broad Institute Genome Sequencing Center for Infectious Disease"/>
            <person name="Wu L."/>
            <person name="Ma J."/>
        </authorList>
    </citation>
    <scope>NUCLEOTIDE SEQUENCE [LARGE SCALE GENOMIC DNA]</scope>
    <source>
        <strain evidence="3">KCTC 42255</strain>
    </source>
</reference>
<keyword evidence="1" id="KW-0460">Magnesium</keyword>
<dbReference type="PANTHER" id="PTHR23407:SF11">
    <property type="entry name" value="CHROMOSOME UNDETERMINED SCAFFOLD_24, WHOLE GENOME SHOTGUN SEQUENCE"/>
    <property type="match status" value="1"/>
</dbReference>
<dbReference type="NCBIfam" id="TIGR02727">
    <property type="entry name" value="MTHFS_bact"/>
    <property type="match status" value="1"/>
</dbReference>
<evidence type="ECO:0000313" key="2">
    <source>
        <dbReference type="EMBL" id="MFD2698268.1"/>
    </source>
</evidence>
<dbReference type="Gene3D" id="3.40.50.10420">
    <property type="entry name" value="NagB/RpiA/CoA transferase-like"/>
    <property type="match status" value="1"/>
</dbReference>
<comment type="caution">
    <text evidence="2">The sequence shown here is derived from an EMBL/GenBank/DDBJ whole genome shotgun (WGS) entry which is preliminary data.</text>
</comment>
<proteinExistence type="inferred from homology"/>
<dbReference type="RefSeq" id="WP_379047559.1">
    <property type="nucleotide sequence ID" value="NZ_JBHULZ010000041.1"/>
</dbReference>
<accession>A0ABW5SEQ8</accession>
<keyword evidence="1" id="KW-0479">Metal-binding</keyword>
<dbReference type="PIRSF" id="PIRSF006806">
    <property type="entry name" value="FTHF_cligase"/>
    <property type="match status" value="1"/>
</dbReference>
<protein>
    <recommendedName>
        <fullName evidence="1">5-formyltetrahydrofolate cyclo-ligase</fullName>
        <ecNumber evidence="1">6.3.3.2</ecNumber>
    </recommendedName>
</protein>
<dbReference type="InterPro" id="IPR037171">
    <property type="entry name" value="NagB/RpiA_transferase-like"/>
</dbReference>
<dbReference type="Pfam" id="PF01812">
    <property type="entry name" value="5-FTHF_cyc-lig"/>
    <property type="match status" value="1"/>
</dbReference>
<dbReference type="GO" id="GO:0030272">
    <property type="term" value="F:5-formyltetrahydrofolate cyclo-ligase activity"/>
    <property type="evidence" value="ECO:0007669"/>
    <property type="project" value="UniProtKB-EC"/>
</dbReference>
<dbReference type="InterPro" id="IPR024185">
    <property type="entry name" value="FTHF_cligase-like_sf"/>
</dbReference>
<dbReference type="PANTHER" id="PTHR23407">
    <property type="entry name" value="ATPASE INHIBITOR/5-FORMYLTETRAHYDROFOLATE CYCLO-LIGASE"/>
    <property type="match status" value="1"/>
</dbReference>
<evidence type="ECO:0000256" key="1">
    <source>
        <dbReference type="RuleBase" id="RU361279"/>
    </source>
</evidence>
<keyword evidence="3" id="KW-1185">Reference proteome</keyword>
<dbReference type="Proteomes" id="UP001597357">
    <property type="component" value="Unassembled WGS sequence"/>
</dbReference>
<dbReference type="SUPFAM" id="SSF100950">
    <property type="entry name" value="NagB/RpiA/CoA transferase-like"/>
    <property type="match status" value="1"/>
</dbReference>
<comment type="similarity">
    <text evidence="1">Belongs to the 5-formyltetrahydrofolate cyclo-ligase family.</text>
</comment>
<organism evidence="2 3">
    <name type="scientific">Mesonia sediminis</name>
    <dbReference type="NCBI Taxonomy" id="1703946"/>
    <lineage>
        <taxon>Bacteria</taxon>
        <taxon>Pseudomonadati</taxon>
        <taxon>Bacteroidota</taxon>
        <taxon>Flavobacteriia</taxon>
        <taxon>Flavobacteriales</taxon>
        <taxon>Flavobacteriaceae</taxon>
        <taxon>Mesonia</taxon>
    </lineage>
</organism>
<comment type="cofactor">
    <cofactor evidence="1">
        <name>Mg(2+)</name>
        <dbReference type="ChEBI" id="CHEBI:18420"/>
    </cofactor>
</comment>
<dbReference type="EMBL" id="JBHULZ010000041">
    <property type="protein sequence ID" value="MFD2698268.1"/>
    <property type="molecule type" value="Genomic_DNA"/>
</dbReference>
<name>A0ABW5SEQ8_9FLAO</name>
<evidence type="ECO:0000313" key="3">
    <source>
        <dbReference type="Proteomes" id="UP001597357"/>
    </source>
</evidence>
<keyword evidence="1" id="KW-0067">ATP-binding</keyword>
<comment type="catalytic activity">
    <reaction evidence="1">
        <text>(6S)-5-formyl-5,6,7,8-tetrahydrofolate + ATP = (6R)-5,10-methenyltetrahydrofolate + ADP + phosphate</text>
        <dbReference type="Rhea" id="RHEA:10488"/>
        <dbReference type="ChEBI" id="CHEBI:30616"/>
        <dbReference type="ChEBI" id="CHEBI:43474"/>
        <dbReference type="ChEBI" id="CHEBI:57455"/>
        <dbReference type="ChEBI" id="CHEBI:57457"/>
        <dbReference type="ChEBI" id="CHEBI:456216"/>
        <dbReference type="EC" id="6.3.3.2"/>
    </reaction>
</comment>